<sequence>MMEDKYVGLLLAITSSIAIGTSFILTKRGLQQTSDRTGFEGEGYSYLKNPIWWAGMLTMALGEVANFAAYAFAPAILVTPLGALSVLVGSVLGAYFLKERLGTLGKLGCALCLIGSVVIVLHAPGDEDIERIDIILHYAIQPGFVAYVLVVIGFALFMIYKISPKYGKENPLVYISICSTIGSLTVLSCKAFGIAVKLTFAGNNQFVYPSTYVFIIVTVVCILTQMNYFNKALSQFSSSIVNPIYYVTFTTATLVASFVLFRGFNTSNAVNTISLICGFLIIFTGVYLLNLSRADPSGHKLLRGDSSAAYDDGIPTDGITGMQVRHSMQMRRSDTFSVRGSIGGRRSDAHRGLLSGEHEEANIGLRDLSEESGSEDGMGRVRDHRRSGSRSMLPNR</sequence>
<dbReference type="AlphaFoldDB" id="A0A4S2N146"/>
<evidence type="ECO:0000256" key="6">
    <source>
        <dbReference type="SAM" id="Phobius"/>
    </source>
</evidence>
<feature type="transmembrane region" description="Helical" evidence="6">
    <location>
        <begin position="172"/>
        <end position="194"/>
    </location>
</feature>
<dbReference type="SUPFAM" id="SSF103481">
    <property type="entry name" value="Multidrug resistance efflux transporter EmrE"/>
    <property type="match status" value="1"/>
</dbReference>
<dbReference type="GO" id="GO:0015095">
    <property type="term" value="F:magnesium ion transmembrane transporter activity"/>
    <property type="evidence" value="ECO:0007669"/>
    <property type="project" value="InterPro"/>
</dbReference>
<evidence type="ECO:0000313" key="7">
    <source>
        <dbReference type="EMBL" id="TGZ82780.1"/>
    </source>
</evidence>
<dbReference type="InterPro" id="IPR037185">
    <property type="entry name" value="EmrE-like"/>
</dbReference>
<gene>
    <name evidence="7" type="ORF">EX30DRAFT_140670</name>
</gene>
<feature type="transmembrane region" description="Helical" evidence="6">
    <location>
        <begin position="135"/>
        <end position="160"/>
    </location>
</feature>
<feature type="transmembrane region" description="Helical" evidence="6">
    <location>
        <begin position="206"/>
        <end position="223"/>
    </location>
</feature>
<evidence type="ECO:0000256" key="3">
    <source>
        <dbReference type="ARBA" id="ARBA00022989"/>
    </source>
</evidence>
<dbReference type="OrthoDB" id="6428174at2759"/>
<keyword evidence="8" id="KW-1185">Reference proteome</keyword>
<feature type="transmembrane region" description="Helical" evidence="6">
    <location>
        <begin position="6"/>
        <end position="26"/>
    </location>
</feature>
<dbReference type="PANTHER" id="PTHR12570">
    <property type="match status" value="1"/>
</dbReference>
<feature type="region of interest" description="Disordered" evidence="5">
    <location>
        <begin position="339"/>
        <end position="396"/>
    </location>
</feature>
<accession>A0A4S2N146</accession>
<keyword evidence="3 6" id="KW-1133">Transmembrane helix</keyword>
<proteinExistence type="predicted"/>
<evidence type="ECO:0000256" key="1">
    <source>
        <dbReference type="ARBA" id="ARBA00004141"/>
    </source>
</evidence>
<comment type="subcellular location">
    <subcellularLocation>
        <location evidence="1">Membrane</location>
        <topology evidence="1">Multi-pass membrane protein</topology>
    </subcellularLocation>
</comment>
<feature type="compositionally biased region" description="Basic and acidic residues" evidence="5">
    <location>
        <begin position="345"/>
        <end position="361"/>
    </location>
</feature>
<dbReference type="InParanoid" id="A0A4S2N146"/>
<evidence type="ECO:0000256" key="4">
    <source>
        <dbReference type="ARBA" id="ARBA00023136"/>
    </source>
</evidence>
<dbReference type="EMBL" id="ML220114">
    <property type="protein sequence ID" value="TGZ82780.1"/>
    <property type="molecule type" value="Genomic_DNA"/>
</dbReference>
<dbReference type="PANTHER" id="PTHR12570:SF85">
    <property type="entry name" value="DUF803 DOMAIN MEMBRANE PROTEIN (AFU_ORTHOLOGUE AFUA_1G15880)"/>
    <property type="match status" value="1"/>
</dbReference>
<dbReference type="GO" id="GO:0016020">
    <property type="term" value="C:membrane"/>
    <property type="evidence" value="ECO:0007669"/>
    <property type="project" value="UniProtKB-SubCell"/>
</dbReference>
<feature type="transmembrane region" description="Helical" evidence="6">
    <location>
        <begin position="78"/>
        <end position="97"/>
    </location>
</feature>
<name>A0A4S2N146_9PEZI</name>
<evidence type="ECO:0000313" key="8">
    <source>
        <dbReference type="Proteomes" id="UP000298138"/>
    </source>
</evidence>
<keyword evidence="2 6" id="KW-0812">Transmembrane</keyword>
<evidence type="ECO:0000256" key="5">
    <source>
        <dbReference type="SAM" id="MobiDB-lite"/>
    </source>
</evidence>
<dbReference type="InterPro" id="IPR008521">
    <property type="entry name" value="Mg_trans_NIPA"/>
</dbReference>
<dbReference type="Proteomes" id="UP000298138">
    <property type="component" value="Unassembled WGS sequence"/>
</dbReference>
<reference evidence="7 8" key="1">
    <citation type="submission" date="2019-04" db="EMBL/GenBank/DDBJ databases">
        <title>Comparative genomics and transcriptomics to analyze fruiting body development in filamentous ascomycetes.</title>
        <authorList>
            <consortium name="DOE Joint Genome Institute"/>
            <person name="Lutkenhaus R."/>
            <person name="Traeger S."/>
            <person name="Breuer J."/>
            <person name="Kuo A."/>
            <person name="Lipzen A."/>
            <person name="Pangilinan J."/>
            <person name="Dilworth D."/>
            <person name="Sandor L."/>
            <person name="Poggeler S."/>
            <person name="Barry K."/>
            <person name="Grigoriev I.V."/>
            <person name="Nowrousian M."/>
        </authorList>
    </citation>
    <scope>NUCLEOTIDE SEQUENCE [LARGE SCALE GENOMIC DNA]</scope>
    <source>
        <strain evidence="7 8">CBS 389.68</strain>
    </source>
</reference>
<feature type="transmembrane region" description="Helical" evidence="6">
    <location>
        <begin position="104"/>
        <end position="123"/>
    </location>
</feature>
<feature type="transmembrane region" description="Helical" evidence="6">
    <location>
        <begin position="270"/>
        <end position="290"/>
    </location>
</feature>
<keyword evidence="4 6" id="KW-0472">Membrane</keyword>
<organism evidence="7 8">
    <name type="scientific">Ascodesmis nigricans</name>
    <dbReference type="NCBI Taxonomy" id="341454"/>
    <lineage>
        <taxon>Eukaryota</taxon>
        <taxon>Fungi</taxon>
        <taxon>Dikarya</taxon>
        <taxon>Ascomycota</taxon>
        <taxon>Pezizomycotina</taxon>
        <taxon>Pezizomycetes</taxon>
        <taxon>Pezizales</taxon>
        <taxon>Ascodesmidaceae</taxon>
        <taxon>Ascodesmis</taxon>
    </lineage>
</organism>
<protein>
    <submittedName>
        <fullName evidence="7">DUF803-domain-containing protein</fullName>
    </submittedName>
</protein>
<dbReference type="Pfam" id="PF05653">
    <property type="entry name" value="Mg_trans_NIPA"/>
    <property type="match status" value="1"/>
</dbReference>
<evidence type="ECO:0000256" key="2">
    <source>
        <dbReference type="ARBA" id="ARBA00022692"/>
    </source>
</evidence>
<feature type="transmembrane region" description="Helical" evidence="6">
    <location>
        <begin position="244"/>
        <end position="264"/>
    </location>
</feature>